<evidence type="ECO:0000313" key="1">
    <source>
        <dbReference type="EMBL" id="WOG86089.1"/>
    </source>
</evidence>
<reference evidence="1" key="2">
    <citation type="submission" date="2022-03" db="EMBL/GenBank/DDBJ databases">
        <title>Draft title - Genomic analysis of global carrot germplasm unveils the trajectory of domestication and the origin of high carotenoid orange carrot.</title>
        <authorList>
            <person name="Iorizzo M."/>
            <person name="Ellison S."/>
            <person name="Senalik D."/>
            <person name="Macko-Podgorni A."/>
            <person name="Grzebelus D."/>
            <person name="Bostan H."/>
            <person name="Rolling W."/>
            <person name="Curaba J."/>
            <person name="Simon P."/>
        </authorList>
    </citation>
    <scope>NUCLEOTIDE SEQUENCE</scope>
    <source>
        <tissue evidence="1">Leaf</tissue>
    </source>
</reference>
<dbReference type="PANTHER" id="PTHR31339">
    <property type="entry name" value="PECTIN LYASE-RELATED"/>
    <property type="match status" value="1"/>
</dbReference>
<dbReference type="EMBL" id="CP093344">
    <property type="protein sequence ID" value="WOG86089.1"/>
    <property type="molecule type" value="Genomic_DNA"/>
</dbReference>
<accession>A0AAF0WAP4</accession>
<dbReference type="InterPro" id="IPR051801">
    <property type="entry name" value="GH28_Enzymes"/>
</dbReference>
<evidence type="ECO:0000313" key="2">
    <source>
        <dbReference type="Proteomes" id="UP000077755"/>
    </source>
</evidence>
<organism evidence="1 2">
    <name type="scientific">Daucus carota subsp. sativus</name>
    <name type="common">Carrot</name>
    <dbReference type="NCBI Taxonomy" id="79200"/>
    <lineage>
        <taxon>Eukaryota</taxon>
        <taxon>Viridiplantae</taxon>
        <taxon>Streptophyta</taxon>
        <taxon>Embryophyta</taxon>
        <taxon>Tracheophyta</taxon>
        <taxon>Spermatophyta</taxon>
        <taxon>Magnoliopsida</taxon>
        <taxon>eudicotyledons</taxon>
        <taxon>Gunneridae</taxon>
        <taxon>Pentapetalae</taxon>
        <taxon>asterids</taxon>
        <taxon>campanulids</taxon>
        <taxon>Apiales</taxon>
        <taxon>Apiaceae</taxon>
        <taxon>Apioideae</taxon>
        <taxon>Scandiceae</taxon>
        <taxon>Daucinae</taxon>
        <taxon>Daucus</taxon>
        <taxon>Daucus sect. Daucus</taxon>
    </lineage>
</organism>
<name>A0AAF0WAP4_DAUCS</name>
<proteinExistence type="predicted"/>
<dbReference type="Proteomes" id="UP000077755">
    <property type="component" value="Chromosome 2"/>
</dbReference>
<reference evidence="1" key="1">
    <citation type="journal article" date="2016" name="Nat. Genet.">
        <title>A high-quality carrot genome assembly provides new insights into carotenoid accumulation and asterid genome evolution.</title>
        <authorList>
            <person name="Iorizzo M."/>
            <person name="Ellison S."/>
            <person name="Senalik D."/>
            <person name="Zeng P."/>
            <person name="Satapoomin P."/>
            <person name="Huang J."/>
            <person name="Bowman M."/>
            <person name="Iovene M."/>
            <person name="Sanseverino W."/>
            <person name="Cavagnaro P."/>
            <person name="Yildiz M."/>
            <person name="Macko-Podgorni A."/>
            <person name="Moranska E."/>
            <person name="Grzebelus E."/>
            <person name="Grzebelus D."/>
            <person name="Ashrafi H."/>
            <person name="Zheng Z."/>
            <person name="Cheng S."/>
            <person name="Spooner D."/>
            <person name="Van Deynze A."/>
            <person name="Simon P."/>
        </authorList>
    </citation>
    <scope>NUCLEOTIDE SEQUENCE</scope>
    <source>
        <tissue evidence="1">Leaf</tissue>
    </source>
</reference>
<sequence length="102" mass="11357">MEWHLMLRALASPIGPTGWNEALDIIAYGSHEQDNAHWEVVDALPSYGRGIELPGGRYRSLITGNNLVDVVITGSGAPFHIRRCSFLLSSYCFLYVILMDYG</sequence>
<gene>
    <name evidence="1" type="ORF">DCAR_0205287</name>
</gene>
<protein>
    <submittedName>
        <fullName evidence="1">Uncharacterized protein</fullName>
    </submittedName>
</protein>
<dbReference type="PANTHER" id="PTHR31339:SF5">
    <property type="entry name" value="HYDROLASE FAMILY 28 PROTEIN, PUTATIVE, EXPRESSED-RELATED"/>
    <property type="match status" value="1"/>
</dbReference>
<dbReference type="AlphaFoldDB" id="A0AAF0WAP4"/>
<keyword evidence="2" id="KW-1185">Reference proteome</keyword>